<evidence type="ECO:0000256" key="3">
    <source>
        <dbReference type="PIRSR" id="PIRSR605511-2"/>
    </source>
</evidence>
<dbReference type="GO" id="GO:0004341">
    <property type="term" value="F:gluconolactonase activity"/>
    <property type="evidence" value="ECO:0007669"/>
    <property type="project" value="TreeGrafter"/>
</dbReference>
<reference evidence="6" key="1">
    <citation type="submission" date="2016-05" db="EMBL/GenBank/DDBJ databases">
        <title>Paenibacillus oryzae. sp. nov., isolated from the rice root.</title>
        <authorList>
            <person name="Zhang J."/>
            <person name="Zhang X."/>
        </authorList>
    </citation>
    <scope>NUCLEOTIDE SEQUENCE [LARGE SCALE GENOMIC DNA]</scope>
    <source>
        <strain evidence="6">KCTC13222</strain>
    </source>
</reference>
<comment type="caution">
    <text evidence="5">The sequence shown here is derived from an EMBL/GenBank/DDBJ whole genome shotgun (WGS) entry which is preliminary data.</text>
</comment>
<dbReference type="InterPro" id="IPR013658">
    <property type="entry name" value="SGL"/>
</dbReference>
<feature type="binding site" evidence="3">
    <location>
        <position position="103"/>
    </location>
    <ligand>
        <name>substrate</name>
    </ligand>
</feature>
<feature type="active site" description="Proton donor/acceptor" evidence="2">
    <location>
        <position position="202"/>
    </location>
</feature>
<sequence>MVQGNAELELVWDGKATLGEGPVWDHRTGQMIWVDIMGQVVHLFTPAEGTTRSIAVDQKVGAAVPREQGGMVVATEHGFHFLDAASGSLARIVDPESHLPNNRFNDGKCDRSGRFWAGTMAQDDSGTTGSLYCLDVDGSLRTVHDGGIGVSNGLGWSPDNKTMYYIDSPTKQVVAYAYDEETGVISDPRTVVTIPEGEGFPDGMSVDSEGMLWIAQWGGWQVGYWNPHTGEKLGSIPVPVERTSSCAFGGEQLDELYITTASVGIKEEEWDKQPNAGGLFRIKLHVKGAPANFYRG</sequence>
<feature type="binding site" evidence="3">
    <location>
        <position position="105"/>
    </location>
    <ligand>
        <name>substrate</name>
    </ligand>
</feature>
<comment type="similarity">
    <text evidence="1">Belongs to the SMP-30/CGR1 family.</text>
</comment>
<accession>A0A1C1A4R3</accession>
<dbReference type="AlphaFoldDB" id="A0A1C1A4R3"/>
<dbReference type="PANTHER" id="PTHR10907:SF47">
    <property type="entry name" value="REGUCALCIN"/>
    <property type="match status" value="1"/>
</dbReference>
<comment type="cofactor">
    <cofactor evidence="3">
        <name>Zn(2+)</name>
        <dbReference type="ChEBI" id="CHEBI:29105"/>
    </cofactor>
    <text evidence="3">Binds 1 divalent metal cation per subunit.</text>
</comment>
<keyword evidence="6" id="KW-1185">Reference proteome</keyword>
<dbReference type="PANTHER" id="PTHR10907">
    <property type="entry name" value="REGUCALCIN"/>
    <property type="match status" value="1"/>
</dbReference>
<name>A0A1C1A4R3_9BACL</name>
<feature type="domain" description="SMP-30/Gluconolactonase/LRE-like region" evidence="4">
    <location>
        <begin position="18"/>
        <end position="261"/>
    </location>
</feature>
<dbReference type="EMBL" id="LYPC01000014">
    <property type="protein sequence ID" value="OCT15480.1"/>
    <property type="molecule type" value="Genomic_DNA"/>
</dbReference>
<evidence type="ECO:0000256" key="1">
    <source>
        <dbReference type="ARBA" id="ARBA00008853"/>
    </source>
</evidence>
<dbReference type="Gene3D" id="2.120.10.30">
    <property type="entry name" value="TolB, C-terminal domain"/>
    <property type="match status" value="1"/>
</dbReference>
<protein>
    <submittedName>
        <fullName evidence="5">SMP-30/gluconolaconase/LRE domain protein</fullName>
    </submittedName>
</protein>
<keyword evidence="3" id="KW-0862">Zinc</keyword>
<dbReference type="Proteomes" id="UP000093309">
    <property type="component" value="Unassembled WGS sequence"/>
</dbReference>
<proteinExistence type="inferred from homology"/>
<dbReference type="SUPFAM" id="SSF63829">
    <property type="entry name" value="Calcium-dependent phosphotriesterase"/>
    <property type="match status" value="1"/>
</dbReference>
<evidence type="ECO:0000313" key="5">
    <source>
        <dbReference type="EMBL" id="OCT15480.1"/>
    </source>
</evidence>
<dbReference type="GO" id="GO:0019853">
    <property type="term" value="P:L-ascorbic acid biosynthetic process"/>
    <property type="evidence" value="ECO:0007669"/>
    <property type="project" value="TreeGrafter"/>
</dbReference>
<feature type="binding site" evidence="3">
    <location>
        <position position="123"/>
    </location>
    <ligand>
        <name>substrate</name>
    </ligand>
</feature>
<gene>
    <name evidence="5" type="ORF">A8709_15500</name>
</gene>
<evidence type="ECO:0000256" key="2">
    <source>
        <dbReference type="PIRSR" id="PIRSR605511-1"/>
    </source>
</evidence>
<dbReference type="InterPro" id="IPR005511">
    <property type="entry name" value="SMP-30"/>
</dbReference>
<evidence type="ECO:0000259" key="4">
    <source>
        <dbReference type="Pfam" id="PF08450"/>
    </source>
</evidence>
<feature type="binding site" evidence="3">
    <location>
        <position position="202"/>
    </location>
    <ligand>
        <name>a divalent metal cation</name>
        <dbReference type="ChEBI" id="CHEBI:60240"/>
    </ligand>
</feature>
<feature type="binding site" evidence="3">
    <location>
        <position position="20"/>
    </location>
    <ligand>
        <name>a divalent metal cation</name>
        <dbReference type="ChEBI" id="CHEBI:60240"/>
    </ligand>
</feature>
<dbReference type="InterPro" id="IPR011042">
    <property type="entry name" value="6-blade_b-propeller_TolB-like"/>
</dbReference>
<dbReference type="GO" id="GO:0005509">
    <property type="term" value="F:calcium ion binding"/>
    <property type="evidence" value="ECO:0007669"/>
    <property type="project" value="TreeGrafter"/>
</dbReference>
<keyword evidence="3" id="KW-0479">Metal-binding</keyword>
<feature type="binding site" evidence="3">
    <location>
        <position position="152"/>
    </location>
    <ligand>
        <name>a divalent metal cation</name>
        <dbReference type="ChEBI" id="CHEBI:60240"/>
    </ligand>
</feature>
<evidence type="ECO:0000313" key="6">
    <source>
        <dbReference type="Proteomes" id="UP000093309"/>
    </source>
</evidence>
<dbReference type="STRING" id="512399.A8709_15500"/>
<dbReference type="Pfam" id="PF08450">
    <property type="entry name" value="SGL"/>
    <property type="match status" value="1"/>
</dbReference>
<dbReference type="RefSeq" id="WP_065852390.1">
    <property type="nucleotide sequence ID" value="NZ_LYPC01000014.1"/>
</dbReference>
<dbReference type="PRINTS" id="PR01790">
    <property type="entry name" value="SMP30FAMILY"/>
</dbReference>
<organism evidence="5 6">
    <name type="scientific">Paenibacillus pectinilyticus</name>
    <dbReference type="NCBI Taxonomy" id="512399"/>
    <lineage>
        <taxon>Bacteria</taxon>
        <taxon>Bacillati</taxon>
        <taxon>Bacillota</taxon>
        <taxon>Bacilli</taxon>
        <taxon>Bacillales</taxon>
        <taxon>Paenibacillaceae</taxon>
        <taxon>Paenibacillus</taxon>
    </lineage>
</organism>